<keyword evidence="14" id="KW-1185">Reference proteome</keyword>
<dbReference type="SMART" id="SM00220">
    <property type="entry name" value="S_TKc"/>
    <property type="match status" value="1"/>
</dbReference>
<evidence type="ECO:0000313" key="14">
    <source>
        <dbReference type="Proteomes" id="UP000664859"/>
    </source>
</evidence>
<evidence type="ECO:0000256" key="9">
    <source>
        <dbReference type="PROSITE-ProRule" id="PRU10141"/>
    </source>
</evidence>
<dbReference type="InterPro" id="IPR050205">
    <property type="entry name" value="CDPK_Ser/Thr_kinases"/>
</dbReference>
<dbReference type="InterPro" id="IPR011009">
    <property type="entry name" value="Kinase-like_dom_sf"/>
</dbReference>
<dbReference type="EMBL" id="JAFCMP010000043">
    <property type="protein sequence ID" value="KAG5189889.1"/>
    <property type="molecule type" value="Genomic_DNA"/>
</dbReference>
<evidence type="ECO:0000259" key="11">
    <source>
        <dbReference type="PROSITE" id="PS50011"/>
    </source>
</evidence>
<dbReference type="Gene3D" id="3.30.200.20">
    <property type="entry name" value="Phosphorylase Kinase, domain 1"/>
    <property type="match status" value="1"/>
</dbReference>
<comment type="similarity">
    <text evidence="8">Belongs to the protein kinase superfamily. Ser/Thr protein kinase family. CDPK subfamily.</text>
</comment>
<evidence type="ECO:0000256" key="6">
    <source>
        <dbReference type="ARBA" id="ARBA00022837"/>
    </source>
</evidence>
<dbReference type="PROSITE" id="PS00108">
    <property type="entry name" value="PROTEIN_KINASE_ST"/>
    <property type="match status" value="1"/>
</dbReference>
<dbReference type="SUPFAM" id="SSF56112">
    <property type="entry name" value="Protein kinase-like (PK-like)"/>
    <property type="match status" value="1"/>
</dbReference>
<feature type="domain" description="EF-hand" evidence="12">
    <location>
        <begin position="454"/>
        <end position="488"/>
    </location>
</feature>
<keyword evidence="3" id="KW-0808">Transferase</keyword>
<dbReference type="Gene3D" id="1.10.510.10">
    <property type="entry name" value="Transferase(Phosphotransferase) domain 1"/>
    <property type="match status" value="1"/>
</dbReference>
<dbReference type="Proteomes" id="UP000664859">
    <property type="component" value="Unassembled WGS sequence"/>
</dbReference>
<evidence type="ECO:0000259" key="12">
    <source>
        <dbReference type="PROSITE" id="PS50222"/>
    </source>
</evidence>
<feature type="domain" description="EF-hand" evidence="12">
    <location>
        <begin position="352"/>
        <end position="387"/>
    </location>
</feature>
<dbReference type="Gene3D" id="1.10.238.10">
    <property type="entry name" value="EF-hand"/>
    <property type="match status" value="2"/>
</dbReference>
<dbReference type="CDD" id="cd05117">
    <property type="entry name" value="STKc_CAMK"/>
    <property type="match status" value="1"/>
</dbReference>
<dbReference type="InterPro" id="IPR002048">
    <property type="entry name" value="EF_hand_dom"/>
</dbReference>
<evidence type="ECO:0000256" key="10">
    <source>
        <dbReference type="RuleBase" id="RU000304"/>
    </source>
</evidence>
<comment type="cofactor">
    <cofactor evidence="1">
        <name>Mg(2+)</name>
        <dbReference type="ChEBI" id="CHEBI:18420"/>
    </cofactor>
</comment>
<dbReference type="InterPro" id="IPR018247">
    <property type="entry name" value="EF_Hand_1_Ca_BS"/>
</dbReference>
<evidence type="ECO:0000256" key="3">
    <source>
        <dbReference type="ARBA" id="ARBA00022679"/>
    </source>
</evidence>
<evidence type="ECO:0000256" key="5">
    <source>
        <dbReference type="ARBA" id="ARBA00022777"/>
    </source>
</evidence>
<evidence type="ECO:0000256" key="4">
    <source>
        <dbReference type="ARBA" id="ARBA00022741"/>
    </source>
</evidence>
<evidence type="ECO:0000256" key="7">
    <source>
        <dbReference type="ARBA" id="ARBA00022840"/>
    </source>
</evidence>
<reference evidence="13" key="1">
    <citation type="submission" date="2021-02" db="EMBL/GenBank/DDBJ databases">
        <title>First Annotated Genome of the Yellow-green Alga Tribonema minus.</title>
        <authorList>
            <person name="Mahan K.M."/>
        </authorList>
    </citation>
    <scope>NUCLEOTIDE SEQUENCE</scope>
    <source>
        <strain evidence="13">UTEX B ZZ1240</strain>
    </source>
</reference>
<evidence type="ECO:0000313" key="13">
    <source>
        <dbReference type="EMBL" id="KAG5189889.1"/>
    </source>
</evidence>
<keyword evidence="5 13" id="KW-0418">Kinase</keyword>
<feature type="binding site" evidence="9">
    <location>
        <position position="77"/>
    </location>
    <ligand>
        <name>ATP</name>
        <dbReference type="ChEBI" id="CHEBI:30616"/>
    </ligand>
</feature>
<sequence length="488" mass="55402">MVGSELVDAVVVVSAGGKPVPFNTHRRSSSRVTEELLDVNARYLIEDKEIGHGHYGVVRKCKSRDTNVDYAIKTIKKGKVGRLELLKREIEILRTVDHPSIIKLVDVYEDANHLHLVTELCTGGELFDRIIAKTESDEGHYCERDAAGIVHKILSAIEYIHNEHNICHRDLKPENFLFKSAADDSDLKIIDFGLSRFEDQATHMTTRVGTPYYIAPEVLEKKYDSACDLWSIGVITYILLCGYPPFYGDNDVEIFKAIQRGTFRFLSPEWDSISVEAKDLIQRLLEKDCRRRLTASQALVHPWFEKVMDTATTAANLRVNMQHMNHRLKRFVGANNMKKLALNIIASNLAEEDVGHLHKIFHSIDIDGNGVITTEELQRVVAAEGLINLQAEVISLLEGIDMDGSKTLDWREFLAASMDRAIFLRECNMRKAFEHFDHQRKGHVSMEDLLRCFGSQEEALKILGDVDIDKDGVITFEEFQIMMKASTC</sequence>
<dbReference type="InterPro" id="IPR017441">
    <property type="entry name" value="Protein_kinase_ATP_BS"/>
</dbReference>
<evidence type="ECO:0000256" key="1">
    <source>
        <dbReference type="ARBA" id="ARBA00001946"/>
    </source>
</evidence>
<evidence type="ECO:0000256" key="2">
    <source>
        <dbReference type="ARBA" id="ARBA00022527"/>
    </source>
</evidence>
<protein>
    <submittedName>
        <fullName evidence="13">Calcium-dependent protein kinase</fullName>
    </submittedName>
</protein>
<dbReference type="PROSITE" id="PS00107">
    <property type="entry name" value="PROTEIN_KINASE_ATP"/>
    <property type="match status" value="1"/>
</dbReference>
<name>A0A835ZG53_9STRA</name>
<keyword evidence="7 9" id="KW-0067">ATP-binding</keyword>
<dbReference type="PROSITE" id="PS50011">
    <property type="entry name" value="PROTEIN_KINASE_DOM"/>
    <property type="match status" value="1"/>
</dbReference>
<dbReference type="FunFam" id="1.10.510.10:FF:000475">
    <property type="entry name" value="Calcium-dependent protein kinase 5"/>
    <property type="match status" value="1"/>
</dbReference>
<dbReference type="InterPro" id="IPR000719">
    <property type="entry name" value="Prot_kinase_dom"/>
</dbReference>
<dbReference type="PANTHER" id="PTHR24349">
    <property type="entry name" value="SERINE/THREONINE-PROTEIN KINASE"/>
    <property type="match status" value="1"/>
</dbReference>
<dbReference type="PROSITE" id="PS50222">
    <property type="entry name" value="EF_HAND_2"/>
    <property type="match status" value="2"/>
</dbReference>
<gene>
    <name evidence="13" type="ORF">JKP88DRAFT_259932</name>
</gene>
<keyword evidence="2 10" id="KW-0723">Serine/threonine-protein kinase</keyword>
<dbReference type="AlphaFoldDB" id="A0A835ZG53"/>
<keyword evidence="4 9" id="KW-0547">Nucleotide-binding</keyword>
<proteinExistence type="inferred from homology"/>
<dbReference type="GO" id="GO:0005524">
    <property type="term" value="F:ATP binding"/>
    <property type="evidence" value="ECO:0007669"/>
    <property type="project" value="UniProtKB-UniRule"/>
</dbReference>
<keyword evidence="6" id="KW-0106">Calcium</keyword>
<dbReference type="FunFam" id="1.10.238.10:FF:000001">
    <property type="entry name" value="Calmodulin 1"/>
    <property type="match status" value="1"/>
</dbReference>
<comment type="caution">
    <text evidence="13">The sequence shown here is derived from an EMBL/GenBank/DDBJ whole genome shotgun (WGS) entry which is preliminary data.</text>
</comment>
<dbReference type="GO" id="GO:0004674">
    <property type="term" value="F:protein serine/threonine kinase activity"/>
    <property type="evidence" value="ECO:0007669"/>
    <property type="project" value="UniProtKB-KW"/>
</dbReference>
<dbReference type="InterPro" id="IPR008271">
    <property type="entry name" value="Ser/Thr_kinase_AS"/>
</dbReference>
<dbReference type="FunFam" id="3.30.200.20:FF:000880">
    <property type="entry name" value="Predicted protein"/>
    <property type="match status" value="1"/>
</dbReference>
<dbReference type="SMART" id="SM00054">
    <property type="entry name" value="EFh"/>
    <property type="match status" value="4"/>
</dbReference>
<evidence type="ECO:0000256" key="8">
    <source>
        <dbReference type="ARBA" id="ARBA00024334"/>
    </source>
</evidence>
<dbReference type="PROSITE" id="PS00018">
    <property type="entry name" value="EF_HAND_1"/>
    <property type="match status" value="3"/>
</dbReference>
<dbReference type="Pfam" id="PF00069">
    <property type="entry name" value="Pkinase"/>
    <property type="match status" value="1"/>
</dbReference>
<feature type="domain" description="Protein kinase" evidence="11">
    <location>
        <begin position="44"/>
        <end position="304"/>
    </location>
</feature>
<dbReference type="GO" id="GO:0005509">
    <property type="term" value="F:calcium ion binding"/>
    <property type="evidence" value="ECO:0007669"/>
    <property type="project" value="InterPro"/>
</dbReference>
<organism evidence="13 14">
    <name type="scientific">Tribonema minus</name>
    <dbReference type="NCBI Taxonomy" id="303371"/>
    <lineage>
        <taxon>Eukaryota</taxon>
        <taxon>Sar</taxon>
        <taxon>Stramenopiles</taxon>
        <taxon>Ochrophyta</taxon>
        <taxon>PX clade</taxon>
        <taxon>Xanthophyceae</taxon>
        <taxon>Tribonematales</taxon>
        <taxon>Tribonemataceae</taxon>
        <taxon>Tribonema</taxon>
    </lineage>
</organism>
<dbReference type="Pfam" id="PF13499">
    <property type="entry name" value="EF-hand_7"/>
    <property type="match status" value="2"/>
</dbReference>
<dbReference type="SUPFAM" id="SSF47473">
    <property type="entry name" value="EF-hand"/>
    <property type="match status" value="1"/>
</dbReference>
<dbReference type="OrthoDB" id="40902at2759"/>
<dbReference type="InterPro" id="IPR011992">
    <property type="entry name" value="EF-hand-dom_pair"/>
</dbReference>
<accession>A0A835ZG53</accession>